<accession>A0A1F7JGK5</accession>
<protein>
    <submittedName>
        <fullName evidence="2">Uncharacterized protein</fullName>
    </submittedName>
</protein>
<evidence type="ECO:0000313" key="2">
    <source>
        <dbReference type="EMBL" id="OGK54751.1"/>
    </source>
</evidence>
<proteinExistence type="predicted"/>
<sequence>MNNFLLLNIAIILFLLLVILENNLKYNHKRLSSIGVKLSPKFLLLFVLGGFFLILLLFIKGPQTFIYYYARITFIFLVLGHSLWLSLNKKKLEKGLLILSGLIIILYRFTSPSLVSHNFFLLYAILWLAPFFFQVKILNLKRFLVISMLWFIYDFSYIWLSDLSYKVHQTTNSIKFPLAIVIGETSIGIADLFWAAMLITLLKYRRQKIIAIATLISSNLLLGWYSYSFANISGFPLLVLWVPLGLIVIKTQSKS</sequence>
<dbReference type="EMBL" id="MGAV01000013">
    <property type="protein sequence ID" value="OGK54751.1"/>
    <property type="molecule type" value="Genomic_DNA"/>
</dbReference>
<feature type="transmembrane region" description="Helical" evidence="1">
    <location>
        <begin position="42"/>
        <end position="59"/>
    </location>
</feature>
<feature type="transmembrane region" description="Helical" evidence="1">
    <location>
        <begin position="65"/>
        <end position="85"/>
    </location>
</feature>
<dbReference type="AlphaFoldDB" id="A0A1F7JGK5"/>
<dbReference type="Proteomes" id="UP000177418">
    <property type="component" value="Unassembled WGS sequence"/>
</dbReference>
<feature type="transmembrane region" description="Helical" evidence="1">
    <location>
        <begin position="6"/>
        <end position="22"/>
    </location>
</feature>
<organism evidence="2 3">
    <name type="scientific">Candidatus Roizmanbacteria bacterium RIFCSPLOWO2_02_FULL_36_11</name>
    <dbReference type="NCBI Taxonomy" id="1802071"/>
    <lineage>
        <taxon>Bacteria</taxon>
        <taxon>Candidatus Roizmaniibacteriota</taxon>
    </lineage>
</organism>
<feature type="transmembrane region" description="Helical" evidence="1">
    <location>
        <begin position="115"/>
        <end position="133"/>
    </location>
</feature>
<keyword evidence="1" id="KW-1133">Transmembrane helix</keyword>
<reference evidence="2 3" key="1">
    <citation type="journal article" date="2016" name="Nat. Commun.">
        <title>Thousands of microbial genomes shed light on interconnected biogeochemical processes in an aquifer system.</title>
        <authorList>
            <person name="Anantharaman K."/>
            <person name="Brown C.T."/>
            <person name="Hug L.A."/>
            <person name="Sharon I."/>
            <person name="Castelle C.J."/>
            <person name="Probst A.J."/>
            <person name="Thomas B.C."/>
            <person name="Singh A."/>
            <person name="Wilkins M.J."/>
            <person name="Karaoz U."/>
            <person name="Brodie E.L."/>
            <person name="Williams K.H."/>
            <person name="Hubbard S.S."/>
            <person name="Banfield J.F."/>
        </authorList>
    </citation>
    <scope>NUCLEOTIDE SEQUENCE [LARGE SCALE GENOMIC DNA]</scope>
</reference>
<comment type="caution">
    <text evidence="2">The sequence shown here is derived from an EMBL/GenBank/DDBJ whole genome shotgun (WGS) entry which is preliminary data.</text>
</comment>
<feature type="transmembrane region" description="Helical" evidence="1">
    <location>
        <begin position="209"/>
        <end position="227"/>
    </location>
</feature>
<feature type="transmembrane region" description="Helical" evidence="1">
    <location>
        <begin position="140"/>
        <end position="160"/>
    </location>
</feature>
<gene>
    <name evidence="2" type="ORF">A3H78_05680</name>
</gene>
<keyword evidence="1" id="KW-0812">Transmembrane</keyword>
<feature type="transmembrane region" description="Helical" evidence="1">
    <location>
        <begin position="233"/>
        <end position="249"/>
    </location>
</feature>
<feature type="transmembrane region" description="Helical" evidence="1">
    <location>
        <begin position="180"/>
        <end position="202"/>
    </location>
</feature>
<keyword evidence="1" id="KW-0472">Membrane</keyword>
<evidence type="ECO:0000313" key="3">
    <source>
        <dbReference type="Proteomes" id="UP000177418"/>
    </source>
</evidence>
<evidence type="ECO:0000256" key="1">
    <source>
        <dbReference type="SAM" id="Phobius"/>
    </source>
</evidence>
<name>A0A1F7JGK5_9BACT</name>
<feature type="transmembrane region" description="Helical" evidence="1">
    <location>
        <begin position="92"/>
        <end position="109"/>
    </location>
</feature>